<reference evidence="2" key="1">
    <citation type="journal article" date="2019" name="Int. J. Syst. Evol. Microbiol.">
        <title>The Global Catalogue of Microorganisms (GCM) 10K type strain sequencing project: providing services to taxonomists for standard genome sequencing and annotation.</title>
        <authorList>
            <consortium name="The Broad Institute Genomics Platform"/>
            <consortium name="The Broad Institute Genome Sequencing Center for Infectious Disease"/>
            <person name="Wu L."/>
            <person name="Ma J."/>
        </authorList>
    </citation>
    <scope>NUCLEOTIDE SEQUENCE [LARGE SCALE GENOMIC DNA]</scope>
    <source>
        <strain evidence="2">NBRC 101365</strain>
    </source>
</reference>
<dbReference type="Proteomes" id="UP001156882">
    <property type="component" value="Unassembled WGS sequence"/>
</dbReference>
<sequence>MSALVLPTLDGGLEPYEPGPASPYSTLHSGDFPRILYAAAHVVADARALTDPWRKPAIDWDATLKFRHHLWDLGFKIAEAMDTSQRGLGLDWPGAAELIERSLTEARSVEGADLACGAGTDQLEPEAARSLDDVIKAYEEQIAHVEKHGGRIILMASRALCHVAGGAEDYLSVYGRLIEQTKDKVILHWLGEAFDPALEGYWGSRQFEPAMQTVLELIRSHASKIDGIKISLLDTSKEITMRRLLPEGVAMYTGDDFNYAELMQGDLQGFSHGLLGIFDPIAPAAAAAMDRLRAGNAEGFRAILDPTVALSRRLFEAPTQFYKSGVVFMAWLNGFQDHFRMVGGAESARGIAHYADVFRLADKAQLLTDPERAAHRMRLLCQLNGIG</sequence>
<dbReference type="Gene3D" id="3.20.20.70">
    <property type="entry name" value="Aldolase class I"/>
    <property type="match status" value="1"/>
</dbReference>
<comment type="caution">
    <text evidence="1">The sequence shown here is derived from an EMBL/GenBank/DDBJ whole genome shotgun (WGS) entry which is preliminary data.</text>
</comment>
<name>A0ABQ6CK82_9HYPH</name>
<dbReference type="SUPFAM" id="SSF51569">
    <property type="entry name" value="Aldolase"/>
    <property type="match status" value="1"/>
</dbReference>
<gene>
    <name evidence="1" type="ORF">GCM10007874_16380</name>
</gene>
<organism evidence="1 2">
    <name type="scientific">Labrys miyagiensis</name>
    <dbReference type="NCBI Taxonomy" id="346912"/>
    <lineage>
        <taxon>Bacteria</taxon>
        <taxon>Pseudomonadati</taxon>
        <taxon>Pseudomonadota</taxon>
        <taxon>Alphaproteobacteria</taxon>
        <taxon>Hyphomicrobiales</taxon>
        <taxon>Xanthobacteraceae</taxon>
        <taxon>Labrys</taxon>
    </lineage>
</organism>
<keyword evidence="2" id="KW-1185">Reference proteome</keyword>
<dbReference type="EMBL" id="BSPC01000014">
    <property type="protein sequence ID" value="GLS18621.1"/>
    <property type="molecule type" value="Genomic_DNA"/>
</dbReference>
<evidence type="ECO:0008006" key="3">
    <source>
        <dbReference type="Google" id="ProtNLM"/>
    </source>
</evidence>
<accession>A0ABQ6CK82</accession>
<proteinExistence type="predicted"/>
<protein>
    <recommendedName>
        <fullName evidence="3">Dihydrodipicolinate synthase family protein</fullName>
    </recommendedName>
</protein>
<evidence type="ECO:0000313" key="2">
    <source>
        <dbReference type="Proteomes" id="UP001156882"/>
    </source>
</evidence>
<dbReference type="Pfam" id="PF06187">
    <property type="entry name" value="DUF993"/>
    <property type="match status" value="1"/>
</dbReference>
<evidence type="ECO:0000313" key="1">
    <source>
        <dbReference type="EMBL" id="GLS18621.1"/>
    </source>
</evidence>
<dbReference type="InterPro" id="IPR009334">
    <property type="entry name" value="DUF993"/>
</dbReference>
<dbReference type="InterPro" id="IPR013785">
    <property type="entry name" value="Aldolase_TIM"/>
</dbReference>
<dbReference type="RefSeq" id="WP_284311490.1">
    <property type="nucleotide sequence ID" value="NZ_BSPC01000014.1"/>
</dbReference>